<keyword evidence="3" id="KW-1185">Reference proteome</keyword>
<name>A0A9N9BPR8_9GLOM</name>
<feature type="non-terminal residue" evidence="2">
    <location>
        <position position="1"/>
    </location>
</feature>
<evidence type="ECO:0000313" key="3">
    <source>
        <dbReference type="Proteomes" id="UP000789396"/>
    </source>
</evidence>
<protein>
    <submittedName>
        <fullName evidence="2">18407_t:CDS:1</fullName>
    </submittedName>
</protein>
<accession>A0A9N9BPR8</accession>
<organism evidence="2 3">
    <name type="scientific">Racocetra fulgida</name>
    <dbReference type="NCBI Taxonomy" id="60492"/>
    <lineage>
        <taxon>Eukaryota</taxon>
        <taxon>Fungi</taxon>
        <taxon>Fungi incertae sedis</taxon>
        <taxon>Mucoromycota</taxon>
        <taxon>Glomeromycotina</taxon>
        <taxon>Glomeromycetes</taxon>
        <taxon>Diversisporales</taxon>
        <taxon>Gigasporaceae</taxon>
        <taxon>Racocetra</taxon>
    </lineage>
</organism>
<feature type="region of interest" description="Disordered" evidence="1">
    <location>
        <begin position="26"/>
        <end position="58"/>
    </location>
</feature>
<feature type="region of interest" description="Disordered" evidence="1">
    <location>
        <begin position="76"/>
        <end position="100"/>
    </location>
</feature>
<dbReference type="AlphaFoldDB" id="A0A9N9BPR8"/>
<feature type="compositionally biased region" description="Acidic residues" evidence="1">
    <location>
        <begin position="35"/>
        <end position="54"/>
    </location>
</feature>
<feature type="compositionally biased region" description="Low complexity" evidence="1">
    <location>
        <begin position="78"/>
        <end position="89"/>
    </location>
</feature>
<dbReference type="OrthoDB" id="2439290at2759"/>
<dbReference type="EMBL" id="CAJVPZ010006227">
    <property type="protein sequence ID" value="CAG8571094.1"/>
    <property type="molecule type" value="Genomic_DNA"/>
</dbReference>
<evidence type="ECO:0000313" key="2">
    <source>
        <dbReference type="EMBL" id="CAG8571094.1"/>
    </source>
</evidence>
<evidence type="ECO:0000256" key="1">
    <source>
        <dbReference type="SAM" id="MobiDB-lite"/>
    </source>
</evidence>
<proteinExistence type="predicted"/>
<feature type="compositionally biased region" description="Acidic residues" evidence="1">
    <location>
        <begin position="90"/>
        <end position="100"/>
    </location>
</feature>
<dbReference type="Proteomes" id="UP000789396">
    <property type="component" value="Unassembled WGS sequence"/>
</dbReference>
<gene>
    <name evidence="2" type="ORF">RFULGI_LOCUS5460</name>
</gene>
<comment type="caution">
    <text evidence="2">The sequence shown here is derived from an EMBL/GenBank/DDBJ whole genome shotgun (WGS) entry which is preliminary data.</text>
</comment>
<sequence length="340" mass="39101">SLPKDEIPTALLATTVIVNLDPTKTEHYTGYSIDPIDEKDPGDDTNSDDGEESKDDLLNRVDSLTELRNSELFETIISEDTNSNNNENDSSQDDDCENDEHDLTSDEMFIIVNSGKQINAVNLRIDYMYRGKQLKNMCLYDYISTIHKIKINDKEIDKLNRQKTREGHATRVDRFLFLGGEKKCNETCDHTYENPEIAKVQRIERSVIGYDNTGDAVIQDDQDDLNFSNLTSSSPYEIMRSGLCNVKFVNDAMLHLYLKDKFNDKKKGQSSFQEEPDTIECDNEDEVRCSCENDNYLVKAWQNIISSRKKMEQMNNNMNPEEIYIQKPSAHTTNQKKPDN</sequence>
<reference evidence="2" key="1">
    <citation type="submission" date="2021-06" db="EMBL/GenBank/DDBJ databases">
        <authorList>
            <person name="Kallberg Y."/>
            <person name="Tangrot J."/>
            <person name="Rosling A."/>
        </authorList>
    </citation>
    <scope>NUCLEOTIDE SEQUENCE</scope>
    <source>
        <strain evidence="2">IN212</strain>
    </source>
</reference>